<evidence type="ECO:0000313" key="3">
    <source>
        <dbReference type="Proteomes" id="UP000693946"/>
    </source>
</evidence>
<keyword evidence="3" id="KW-1185">Reference proteome</keyword>
<name>A0AAV6SFM5_SOLSE</name>
<dbReference type="Proteomes" id="UP000693946">
    <property type="component" value="Linkage Group LG13"/>
</dbReference>
<evidence type="ECO:0000313" key="2">
    <source>
        <dbReference type="EMBL" id="KAG7516179.1"/>
    </source>
</evidence>
<feature type="compositionally biased region" description="Basic residues" evidence="1">
    <location>
        <begin position="48"/>
        <end position="61"/>
    </location>
</feature>
<feature type="compositionally biased region" description="Polar residues" evidence="1">
    <location>
        <begin position="64"/>
        <end position="80"/>
    </location>
</feature>
<gene>
    <name evidence="2" type="ORF">JOB18_024992</name>
</gene>
<protein>
    <submittedName>
        <fullName evidence="2">Uncharacterized protein</fullName>
    </submittedName>
</protein>
<accession>A0AAV6SFM5</accession>
<reference evidence="2 3" key="1">
    <citation type="journal article" date="2021" name="Sci. Rep.">
        <title>Chromosome anchoring in Senegalese sole (Solea senegalensis) reveals sex-associated markers and genome rearrangements in flatfish.</title>
        <authorList>
            <person name="Guerrero-Cozar I."/>
            <person name="Gomez-Garrido J."/>
            <person name="Berbel C."/>
            <person name="Martinez-Blanch J.F."/>
            <person name="Alioto T."/>
            <person name="Claros M.G."/>
            <person name="Gagnaire P.A."/>
            <person name="Manchado M."/>
        </authorList>
    </citation>
    <scope>NUCLEOTIDE SEQUENCE [LARGE SCALE GENOMIC DNA]</scope>
    <source>
        <strain evidence="2">Sse05_10M</strain>
    </source>
</reference>
<proteinExistence type="predicted"/>
<dbReference type="AlphaFoldDB" id="A0AAV6SFM5"/>
<feature type="region of interest" description="Disordered" evidence="1">
    <location>
        <begin position="38"/>
        <end position="82"/>
    </location>
</feature>
<dbReference type="EMBL" id="JAGKHQ010000005">
    <property type="protein sequence ID" value="KAG7516179.1"/>
    <property type="molecule type" value="Genomic_DNA"/>
</dbReference>
<comment type="caution">
    <text evidence="2">The sequence shown here is derived from an EMBL/GenBank/DDBJ whole genome shotgun (WGS) entry which is preliminary data.</text>
</comment>
<evidence type="ECO:0000256" key="1">
    <source>
        <dbReference type="SAM" id="MobiDB-lite"/>
    </source>
</evidence>
<organism evidence="2 3">
    <name type="scientific">Solea senegalensis</name>
    <name type="common">Senegalese sole</name>
    <dbReference type="NCBI Taxonomy" id="28829"/>
    <lineage>
        <taxon>Eukaryota</taxon>
        <taxon>Metazoa</taxon>
        <taxon>Chordata</taxon>
        <taxon>Craniata</taxon>
        <taxon>Vertebrata</taxon>
        <taxon>Euteleostomi</taxon>
        <taxon>Actinopterygii</taxon>
        <taxon>Neopterygii</taxon>
        <taxon>Teleostei</taxon>
        <taxon>Neoteleostei</taxon>
        <taxon>Acanthomorphata</taxon>
        <taxon>Carangaria</taxon>
        <taxon>Pleuronectiformes</taxon>
        <taxon>Pleuronectoidei</taxon>
        <taxon>Soleidae</taxon>
        <taxon>Solea</taxon>
    </lineage>
</organism>
<sequence length="101" mass="12037">MYKKHAKNSFFICIGTYLHCNNCIPKGRAMRLFSHKRSMRVSEVHSEKRTRKHKDVQKHRDKQAPSTRSSGQLHLNTQQRYHTHRPTLSLLHLLRSYNNDL</sequence>